<evidence type="ECO:0000256" key="4">
    <source>
        <dbReference type="ARBA" id="ARBA00022989"/>
    </source>
</evidence>
<dbReference type="GO" id="GO:0005886">
    <property type="term" value="C:plasma membrane"/>
    <property type="evidence" value="ECO:0007669"/>
    <property type="project" value="TreeGrafter"/>
</dbReference>
<dbReference type="InterPro" id="IPR051116">
    <property type="entry name" value="Surface_Rcpt/Adhesion_Mol"/>
</dbReference>
<dbReference type="PANTHER" id="PTHR11973">
    <property type="entry name" value="CELL SURFACE GLYCOPROTEIN MUC18-RELATED"/>
    <property type="match status" value="1"/>
</dbReference>
<evidence type="ECO:0000313" key="14">
    <source>
        <dbReference type="Proteomes" id="UP000694397"/>
    </source>
</evidence>
<dbReference type="CTD" id="4059"/>
<protein>
    <submittedName>
        <fullName evidence="13">Basal cell adhesion molecule (Lutheran blood group)</fullName>
    </submittedName>
</protein>
<dbReference type="SMART" id="SM00408">
    <property type="entry name" value="IGc2"/>
    <property type="match status" value="3"/>
</dbReference>
<evidence type="ECO:0000256" key="11">
    <source>
        <dbReference type="SAM" id="SignalP"/>
    </source>
</evidence>
<keyword evidence="14" id="KW-1185">Reference proteome</keyword>
<dbReference type="PROSITE" id="PS50835">
    <property type="entry name" value="IG_LIKE"/>
    <property type="match status" value="5"/>
</dbReference>
<dbReference type="Pfam" id="PF13927">
    <property type="entry name" value="Ig_3"/>
    <property type="match status" value="3"/>
</dbReference>
<name>A0A8C9S8M1_SCLFO</name>
<dbReference type="InterPro" id="IPR013162">
    <property type="entry name" value="CD80_C2-set"/>
</dbReference>
<feature type="domain" description="Ig-like" evidence="12">
    <location>
        <begin position="15"/>
        <end position="130"/>
    </location>
</feature>
<feature type="domain" description="Ig-like" evidence="12">
    <location>
        <begin position="431"/>
        <end position="516"/>
    </location>
</feature>
<evidence type="ECO:0000256" key="8">
    <source>
        <dbReference type="ARBA" id="ARBA00023319"/>
    </source>
</evidence>
<evidence type="ECO:0000256" key="2">
    <source>
        <dbReference type="ARBA" id="ARBA00022692"/>
    </source>
</evidence>
<feature type="chain" id="PRO_5034394014" evidence="11">
    <location>
        <begin position="21"/>
        <end position="624"/>
    </location>
</feature>
<reference evidence="13" key="2">
    <citation type="submission" date="2025-08" db="UniProtKB">
        <authorList>
            <consortium name="Ensembl"/>
        </authorList>
    </citation>
    <scope>IDENTIFICATION</scope>
</reference>
<dbReference type="InterPro" id="IPR013783">
    <property type="entry name" value="Ig-like_fold"/>
</dbReference>
<feature type="domain" description="Ig-like" evidence="12">
    <location>
        <begin position="251"/>
        <end position="323"/>
    </location>
</feature>
<dbReference type="Ensembl" id="ENSSFOT00015031264.2">
    <property type="protein sequence ID" value="ENSSFOP00015030915.2"/>
    <property type="gene ID" value="ENSSFOG00015019815.2"/>
</dbReference>
<dbReference type="CDD" id="cd00096">
    <property type="entry name" value="Ig"/>
    <property type="match status" value="2"/>
</dbReference>
<dbReference type="RefSeq" id="XP_018587770.2">
    <property type="nucleotide sequence ID" value="XM_018732254.2"/>
</dbReference>
<dbReference type="Proteomes" id="UP000694397">
    <property type="component" value="Chromosome 18"/>
</dbReference>
<sequence length="624" mass="67529">MRTWALCSLLLSAAPAGSWAAMTVTVTPKVEVIKGESVTLPCHFAAPSLLGNSIVEWFIDEGGSRKRVAFRTLSDGRWAVDHGTQLSGRASIGQDNALVINPVHVGDDRRFHCQVTAGPSGAGEATTELKVFFPPEKPVVTASNQVLSVLGDTRSEAGQCISRNGFPMPRLIWYKNSMPLPEVKDPKEKMYMMQSQVKEASGLYTVTSTLYLQPTKEDRNAEFRCTVEYQMPKDRIDKLDSDSFSLTLHYPTEHVTFSLETTGPIKEGDEVKMKCEGDGNPQPPLDFSFINKEGEEYPKEGLEGVLTLHSATRADSGTYRCEALDVDFLQEGLFQELELFVHYLEPVKITPAGPVNVFLGEKVELRCKTKGTDKHTMQWKKGATTLSKTEVLTVASVSYSDTGVYSCVSTVPTVPGLHAQGNVTVTVSGKPMIATPSEAKVQKLGDAVTLSCSAQGHPAPQFSWTSSGKEAVTVLENKVISKLTVEATESILKNGVACEVANEHGQDSKLFRVVLSSGGSENGESPDTSDADRGNPVLKTAATADRQQGGSTGVVVAVVVCVLLLLLLVTMLYCLQKKGKLPCGKEDKKEVAAGEVNNDIVVEMKSEKANEEAELLNKRPPAEQ</sequence>
<dbReference type="AlphaFoldDB" id="A0A8C9S8M1"/>
<feature type="signal peptide" evidence="11">
    <location>
        <begin position="1"/>
        <end position="20"/>
    </location>
</feature>
<feature type="compositionally biased region" description="Polar residues" evidence="9">
    <location>
        <begin position="517"/>
        <end position="528"/>
    </location>
</feature>
<dbReference type="SMART" id="SM00409">
    <property type="entry name" value="IG"/>
    <property type="match status" value="4"/>
</dbReference>
<reference evidence="13 14" key="1">
    <citation type="submission" date="2019-04" db="EMBL/GenBank/DDBJ databases">
        <authorList>
            <consortium name="Wellcome Sanger Institute Data Sharing"/>
        </authorList>
    </citation>
    <scope>NUCLEOTIDE SEQUENCE [LARGE SCALE GENOMIC DNA]</scope>
</reference>
<evidence type="ECO:0000256" key="9">
    <source>
        <dbReference type="SAM" id="MobiDB-lite"/>
    </source>
</evidence>
<dbReference type="GO" id="GO:0005055">
    <property type="term" value="F:laminin receptor activity"/>
    <property type="evidence" value="ECO:0007669"/>
    <property type="project" value="TreeGrafter"/>
</dbReference>
<keyword evidence="5 10" id="KW-0472">Membrane</keyword>
<evidence type="ECO:0000313" key="13">
    <source>
        <dbReference type="Ensembl" id="ENSSFOP00015030915.2"/>
    </source>
</evidence>
<dbReference type="SUPFAM" id="SSF48726">
    <property type="entry name" value="Immunoglobulin"/>
    <property type="match status" value="5"/>
</dbReference>
<evidence type="ECO:0000256" key="7">
    <source>
        <dbReference type="ARBA" id="ARBA00023180"/>
    </source>
</evidence>
<proteinExistence type="predicted"/>
<feature type="domain" description="Ig-like" evidence="12">
    <location>
        <begin position="346"/>
        <end position="424"/>
    </location>
</feature>
<evidence type="ECO:0000256" key="6">
    <source>
        <dbReference type="ARBA" id="ARBA00023157"/>
    </source>
</evidence>
<dbReference type="InterPro" id="IPR013106">
    <property type="entry name" value="Ig_V-set"/>
</dbReference>
<feature type="domain" description="Ig-like" evidence="12">
    <location>
        <begin position="135"/>
        <end position="245"/>
    </location>
</feature>
<gene>
    <name evidence="13" type="primary">bcam</name>
</gene>
<keyword evidence="11" id="KW-0732">Signal</keyword>
<dbReference type="Pfam" id="PF08205">
    <property type="entry name" value="C2-set_2"/>
    <property type="match status" value="1"/>
</dbReference>
<dbReference type="Gene3D" id="2.60.40.10">
    <property type="entry name" value="Immunoglobulins"/>
    <property type="match status" value="5"/>
</dbReference>
<evidence type="ECO:0000259" key="12">
    <source>
        <dbReference type="PROSITE" id="PS50835"/>
    </source>
</evidence>
<keyword evidence="7" id="KW-0325">Glycoprotein</keyword>
<dbReference type="GeneTree" id="ENSGT00940000161038"/>
<dbReference type="Pfam" id="PF07686">
    <property type="entry name" value="V-set"/>
    <property type="match status" value="1"/>
</dbReference>
<dbReference type="KEGG" id="sfm:108922235"/>
<keyword evidence="6" id="KW-1015">Disulfide bond</keyword>
<evidence type="ECO:0000256" key="1">
    <source>
        <dbReference type="ARBA" id="ARBA00004479"/>
    </source>
</evidence>
<evidence type="ECO:0000256" key="10">
    <source>
        <dbReference type="SAM" id="Phobius"/>
    </source>
</evidence>
<dbReference type="InterPro" id="IPR003598">
    <property type="entry name" value="Ig_sub2"/>
</dbReference>
<dbReference type="InterPro" id="IPR003599">
    <property type="entry name" value="Ig_sub"/>
</dbReference>
<evidence type="ECO:0000256" key="3">
    <source>
        <dbReference type="ARBA" id="ARBA00022737"/>
    </source>
</evidence>
<comment type="subcellular location">
    <subcellularLocation>
        <location evidence="1">Membrane</location>
        <topology evidence="1">Single-pass type I membrane protein</topology>
    </subcellularLocation>
</comment>
<reference evidence="13" key="3">
    <citation type="submission" date="2025-09" db="UniProtKB">
        <authorList>
            <consortium name="Ensembl"/>
        </authorList>
    </citation>
    <scope>IDENTIFICATION</scope>
</reference>
<keyword evidence="2 10" id="KW-0812">Transmembrane</keyword>
<keyword evidence="8" id="KW-0393">Immunoglobulin domain</keyword>
<dbReference type="PANTHER" id="PTHR11973:SF17">
    <property type="entry name" value="BASAL CELL ADHESION MOLECULE"/>
    <property type="match status" value="1"/>
</dbReference>
<accession>A0A8C9S8M1</accession>
<dbReference type="GeneID" id="108922235"/>
<dbReference type="InterPro" id="IPR007110">
    <property type="entry name" value="Ig-like_dom"/>
</dbReference>
<feature type="region of interest" description="Disordered" evidence="9">
    <location>
        <begin position="516"/>
        <end position="535"/>
    </location>
</feature>
<dbReference type="InterPro" id="IPR036179">
    <property type="entry name" value="Ig-like_dom_sf"/>
</dbReference>
<organism evidence="13 14">
    <name type="scientific">Scleropages formosus</name>
    <name type="common">Asian bonytongue</name>
    <name type="synonym">Osteoglossum formosum</name>
    <dbReference type="NCBI Taxonomy" id="113540"/>
    <lineage>
        <taxon>Eukaryota</taxon>
        <taxon>Metazoa</taxon>
        <taxon>Chordata</taxon>
        <taxon>Craniata</taxon>
        <taxon>Vertebrata</taxon>
        <taxon>Euteleostomi</taxon>
        <taxon>Actinopterygii</taxon>
        <taxon>Neopterygii</taxon>
        <taxon>Teleostei</taxon>
        <taxon>Osteoglossocephala</taxon>
        <taxon>Osteoglossomorpha</taxon>
        <taxon>Osteoglossiformes</taxon>
        <taxon>Osteoglossidae</taxon>
        <taxon>Scleropages</taxon>
    </lineage>
</organism>
<evidence type="ECO:0000256" key="5">
    <source>
        <dbReference type="ARBA" id="ARBA00023136"/>
    </source>
</evidence>
<keyword evidence="3" id="KW-0677">Repeat</keyword>
<dbReference type="OrthoDB" id="10010939at2759"/>
<keyword evidence="4 10" id="KW-1133">Transmembrane helix</keyword>
<feature type="transmembrane region" description="Helical" evidence="10">
    <location>
        <begin position="554"/>
        <end position="575"/>
    </location>
</feature>